<dbReference type="AlphaFoldDB" id="A0A7S3KQZ5"/>
<name>A0A7S3KQZ5_EUPCR</name>
<reference evidence="1" key="1">
    <citation type="submission" date="2021-01" db="EMBL/GenBank/DDBJ databases">
        <authorList>
            <person name="Corre E."/>
            <person name="Pelletier E."/>
            <person name="Niang G."/>
            <person name="Scheremetjew M."/>
            <person name="Finn R."/>
            <person name="Kale V."/>
            <person name="Holt S."/>
            <person name="Cochrane G."/>
            <person name="Meng A."/>
            <person name="Brown T."/>
            <person name="Cohen L."/>
        </authorList>
    </citation>
    <scope>NUCLEOTIDE SEQUENCE</scope>
    <source>
        <strain evidence="1">CT5</strain>
    </source>
</reference>
<proteinExistence type="predicted"/>
<protein>
    <submittedName>
        <fullName evidence="1">Uncharacterized protein</fullName>
    </submittedName>
</protein>
<accession>A0A7S3KQZ5</accession>
<dbReference type="EMBL" id="HBIK01033228">
    <property type="protein sequence ID" value="CAE0390658.1"/>
    <property type="molecule type" value="Transcribed_RNA"/>
</dbReference>
<gene>
    <name evidence="1" type="ORF">ECRA1380_LOCUS15634</name>
</gene>
<sequence length="117" mass="13759">MNDRNQEWQKVMEEQKSLKAESQATGNIEDPVQITQEFFLRFSSFCFKKKLTLYKIIHSKIFDKMINGVETELITVKHFWRLLQKTGFKTITSEKVAVTSLVKNKILYDIIEVKGLK</sequence>
<organism evidence="1">
    <name type="scientific">Euplotes crassus</name>
    <dbReference type="NCBI Taxonomy" id="5936"/>
    <lineage>
        <taxon>Eukaryota</taxon>
        <taxon>Sar</taxon>
        <taxon>Alveolata</taxon>
        <taxon>Ciliophora</taxon>
        <taxon>Intramacronucleata</taxon>
        <taxon>Spirotrichea</taxon>
        <taxon>Hypotrichia</taxon>
        <taxon>Euplotida</taxon>
        <taxon>Euplotidae</taxon>
        <taxon>Moneuplotes</taxon>
    </lineage>
</organism>
<evidence type="ECO:0000313" key="1">
    <source>
        <dbReference type="EMBL" id="CAE0390658.1"/>
    </source>
</evidence>